<gene>
    <name evidence="2" type="ORF">FEM21_15640</name>
</gene>
<dbReference type="RefSeq" id="WP_035659316.1">
    <property type="nucleotide sequence ID" value="NZ_JNCA01000014.1"/>
</dbReference>
<keyword evidence="1" id="KW-0472">Membrane</keyword>
<protein>
    <recommendedName>
        <fullName evidence="4">Exosortase F system-associated protein</fullName>
    </recommendedName>
</protein>
<reference evidence="2 3" key="1">
    <citation type="submission" date="2014-05" db="EMBL/GenBank/DDBJ databases">
        <title>Genome Sequence of Flavobacterium sp. EM1321.</title>
        <authorList>
            <person name="Shin S.-K."/>
            <person name="Yi H."/>
        </authorList>
    </citation>
    <scope>NUCLEOTIDE SEQUENCE [LARGE SCALE GENOMIC DNA]</scope>
    <source>
        <strain evidence="2 3">EM1321</strain>
    </source>
</reference>
<proteinExistence type="predicted"/>
<dbReference type="NCBIfam" id="TIGR04127">
    <property type="entry name" value="flavo_near_exo"/>
    <property type="match status" value="1"/>
</dbReference>
<dbReference type="AlphaFoldDB" id="A0A066WN37"/>
<organism evidence="2 3">
    <name type="scientific">Flavobacterium seoulense</name>
    <dbReference type="NCBI Taxonomy" id="1492738"/>
    <lineage>
        <taxon>Bacteria</taxon>
        <taxon>Pseudomonadati</taxon>
        <taxon>Bacteroidota</taxon>
        <taxon>Flavobacteriia</taxon>
        <taxon>Flavobacteriales</taxon>
        <taxon>Flavobacteriaceae</taxon>
        <taxon>Flavobacterium</taxon>
    </lineage>
</organism>
<feature type="transmembrane region" description="Helical" evidence="1">
    <location>
        <begin position="119"/>
        <end position="142"/>
    </location>
</feature>
<dbReference type="Proteomes" id="UP000027064">
    <property type="component" value="Unassembled WGS sequence"/>
</dbReference>
<dbReference type="InterPro" id="IPR026414">
    <property type="entry name" value="ExosoTase_F-assoc_memb"/>
</dbReference>
<evidence type="ECO:0000256" key="1">
    <source>
        <dbReference type="SAM" id="Phobius"/>
    </source>
</evidence>
<dbReference type="PATRIC" id="fig|1492738.3.peg.1554"/>
<keyword evidence="1" id="KW-0812">Transmembrane</keyword>
<evidence type="ECO:0000313" key="2">
    <source>
        <dbReference type="EMBL" id="KDN55437.1"/>
    </source>
</evidence>
<accession>A0A066WN37</accession>
<dbReference type="OrthoDB" id="982493at2"/>
<keyword evidence="1" id="KW-1133">Transmembrane helix</keyword>
<name>A0A066WN37_9FLAO</name>
<feature type="transmembrane region" description="Helical" evidence="1">
    <location>
        <begin position="93"/>
        <end position="113"/>
    </location>
</feature>
<dbReference type="STRING" id="1492738.FEM21_15640"/>
<feature type="transmembrane region" description="Helical" evidence="1">
    <location>
        <begin position="12"/>
        <end position="28"/>
    </location>
</feature>
<evidence type="ECO:0008006" key="4">
    <source>
        <dbReference type="Google" id="ProtNLM"/>
    </source>
</evidence>
<dbReference type="EMBL" id="JNCA01000014">
    <property type="protein sequence ID" value="KDN55437.1"/>
    <property type="molecule type" value="Genomic_DNA"/>
</dbReference>
<feature type="transmembrane region" description="Helical" evidence="1">
    <location>
        <begin position="63"/>
        <end position="81"/>
    </location>
</feature>
<keyword evidence="3" id="KW-1185">Reference proteome</keyword>
<evidence type="ECO:0000313" key="3">
    <source>
        <dbReference type="Proteomes" id="UP000027064"/>
    </source>
</evidence>
<sequence>MLNKIYTHGQKLILAAGLLFCFVLVRFYEDELFYDPFLNYFRGDYNQMPLPEFDFSKLSLSLLFRYTVNMLISLGLIYVIFKDKMMVRFSIYIYIIAFFVLILSLFLVLHYYGADNNFLVFYIRRFLIQPLFVILFIPAFYYQKRNS</sequence>
<dbReference type="eggNOG" id="ENOG5032VBG">
    <property type="taxonomic scope" value="Bacteria"/>
</dbReference>
<comment type="caution">
    <text evidence="2">The sequence shown here is derived from an EMBL/GenBank/DDBJ whole genome shotgun (WGS) entry which is preliminary data.</text>
</comment>